<evidence type="ECO:0000313" key="9">
    <source>
        <dbReference type="Proteomes" id="UP000660047"/>
    </source>
</evidence>
<feature type="site" description="Transition state stabilizer" evidence="7">
    <location>
        <position position="37"/>
    </location>
</feature>
<dbReference type="PANTHER" id="PTHR32125:SF4">
    <property type="entry name" value="2-C-METHYL-D-ERYTHRITOL 4-PHOSPHATE CYTIDYLYLTRANSFERASE, CHLOROPLASTIC"/>
    <property type="match status" value="1"/>
</dbReference>
<dbReference type="InterPro" id="IPR034683">
    <property type="entry name" value="IspD/TarI"/>
</dbReference>
<comment type="caution">
    <text evidence="8">The sequence shown here is derived from an EMBL/GenBank/DDBJ whole genome shotgun (WGS) entry which is preliminary data.</text>
</comment>
<dbReference type="CDD" id="cd02516">
    <property type="entry name" value="CDP-ME_synthetase"/>
    <property type="match status" value="1"/>
</dbReference>
<reference evidence="8" key="1">
    <citation type="submission" date="2020-06" db="EMBL/GenBank/DDBJ databases">
        <title>Characterization of fructooligosaccharide metabolism and fructooligosaccharide-degrading enzymes in human commensal butyrate producers.</title>
        <authorList>
            <person name="Tanno H."/>
            <person name="Fujii T."/>
            <person name="Hirano K."/>
            <person name="Maeno S."/>
            <person name="Tonozuka T."/>
            <person name="Sakamoto M."/>
            <person name="Ohkuma M."/>
            <person name="Tochio T."/>
            <person name="Endo A."/>
        </authorList>
    </citation>
    <scope>NUCLEOTIDE SEQUENCE</scope>
    <source>
        <strain evidence="8">JCM 31265</strain>
    </source>
</reference>
<keyword evidence="6 7" id="KW-0414">Isoprene biosynthesis</keyword>
<proteinExistence type="inferred from homology"/>
<evidence type="ECO:0000256" key="3">
    <source>
        <dbReference type="ARBA" id="ARBA00009789"/>
    </source>
</evidence>
<dbReference type="Proteomes" id="UP000660047">
    <property type="component" value="Unassembled WGS sequence"/>
</dbReference>
<dbReference type="InterPro" id="IPR018294">
    <property type="entry name" value="ISPD_synthase_CS"/>
</dbReference>
<organism evidence="8 9">
    <name type="scientific">Coprococcus eutactus</name>
    <dbReference type="NCBI Taxonomy" id="33043"/>
    <lineage>
        <taxon>Bacteria</taxon>
        <taxon>Bacillati</taxon>
        <taxon>Bacillota</taxon>
        <taxon>Clostridia</taxon>
        <taxon>Lachnospirales</taxon>
        <taxon>Lachnospiraceae</taxon>
        <taxon>Coprococcus</taxon>
    </lineage>
</organism>
<evidence type="ECO:0000256" key="7">
    <source>
        <dbReference type="HAMAP-Rule" id="MF_00108"/>
    </source>
</evidence>
<comment type="catalytic activity">
    <reaction evidence="1 7">
        <text>2-C-methyl-D-erythritol 4-phosphate + CTP + H(+) = 4-CDP-2-C-methyl-D-erythritol + diphosphate</text>
        <dbReference type="Rhea" id="RHEA:13429"/>
        <dbReference type="ChEBI" id="CHEBI:15378"/>
        <dbReference type="ChEBI" id="CHEBI:33019"/>
        <dbReference type="ChEBI" id="CHEBI:37563"/>
        <dbReference type="ChEBI" id="CHEBI:57823"/>
        <dbReference type="ChEBI" id="CHEBI:58262"/>
        <dbReference type="EC" id="2.7.7.60"/>
    </reaction>
</comment>
<keyword evidence="4 7" id="KW-0808">Transferase</keyword>
<dbReference type="Pfam" id="PF01128">
    <property type="entry name" value="IspD"/>
    <property type="match status" value="1"/>
</dbReference>
<comment type="similarity">
    <text evidence="3 7">Belongs to the IspD/TarI cytidylyltransferase family. IspD subfamily.</text>
</comment>
<dbReference type="EMBL" id="BLYL01000035">
    <property type="protein sequence ID" value="GFO95780.1"/>
    <property type="molecule type" value="Genomic_DNA"/>
</dbReference>
<dbReference type="PANTHER" id="PTHR32125">
    <property type="entry name" value="2-C-METHYL-D-ERYTHRITOL 4-PHOSPHATE CYTIDYLYLTRANSFERASE, CHLOROPLASTIC"/>
    <property type="match status" value="1"/>
</dbReference>
<feature type="site" description="Transition state stabilizer" evidence="7">
    <location>
        <position position="44"/>
    </location>
</feature>
<name>A0AAI9NZZ6_9FIRM</name>
<dbReference type="NCBIfam" id="TIGR00453">
    <property type="entry name" value="ispD"/>
    <property type="match status" value="1"/>
</dbReference>
<dbReference type="GO" id="GO:0019288">
    <property type="term" value="P:isopentenyl diphosphate biosynthetic process, methylerythritol 4-phosphate pathway"/>
    <property type="evidence" value="ECO:0007669"/>
    <property type="project" value="UniProtKB-UniRule"/>
</dbReference>
<dbReference type="SUPFAM" id="SSF53448">
    <property type="entry name" value="Nucleotide-diphospho-sugar transferases"/>
    <property type="match status" value="1"/>
</dbReference>
<feature type="site" description="Positions MEP for the nucleophilic attack" evidence="7">
    <location>
        <position position="233"/>
    </location>
</feature>
<evidence type="ECO:0000256" key="1">
    <source>
        <dbReference type="ARBA" id="ARBA00001282"/>
    </source>
</evidence>
<protein>
    <recommendedName>
        <fullName evidence="7">2-C-methyl-D-erythritol 4-phosphate cytidylyltransferase</fullName>
        <ecNumber evidence="7">2.7.7.60</ecNumber>
    </recommendedName>
    <alternativeName>
        <fullName evidence="7">4-diphosphocytidyl-2C-methyl-D-erythritol synthase</fullName>
    </alternativeName>
    <alternativeName>
        <fullName evidence="7">MEP cytidylyltransferase</fullName>
        <shortName evidence="7">MCT</shortName>
    </alternativeName>
</protein>
<dbReference type="GO" id="GO:0050518">
    <property type="term" value="F:2-C-methyl-D-erythritol 4-phosphate cytidylyltransferase activity"/>
    <property type="evidence" value="ECO:0007669"/>
    <property type="project" value="UniProtKB-UniRule"/>
</dbReference>
<sequence length="257" mass="28780">MGDADNADYKESNIEIFDTVDEVKVTAIVLAAGKGSRMHSDIPKQFMTLGDYPVLYYSLKAFQDSPVDDIILVTGEDYVEYCRNDIVDRYNITKVRKIVTGGAERYDSVHNGLIAADGAKYVLIHDGARPCITQKIITDSIDAVKIYSACTVGVPVKDTIKIVDEDQMGVDTPDRSRLWQVQTPQSFNRELLLTCYDGLAHDKCQVITDDTMIVERYSSVRTKVIMGAYENLKITTPEDLKIASNFLKKDVDTKMVK</sequence>
<accession>A0AAI9NZZ6</accession>
<dbReference type="InterPro" id="IPR029044">
    <property type="entry name" value="Nucleotide-diphossugar_trans"/>
</dbReference>
<evidence type="ECO:0000256" key="5">
    <source>
        <dbReference type="ARBA" id="ARBA00022695"/>
    </source>
</evidence>
<evidence type="ECO:0000256" key="2">
    <source>
        <dbReference type="ARBA" id="ARBA00004787"/>
    </source>
</evidence>
<evidence type="ECO:0000256" key="6">
    <source>
        <dbReference type="ARBA" id="ARBA00023229"/>
    </source>
</evidence>
<feature type="site" description="Positions MEP for the nucleophilic attack" evidence="7">
    <location>
        <position position="175"/>
    </location>
</feature>
<dbReference type="EC" id="2.7.7.60" evidence="7"/>
<dbReference type="InterPro" id="IPR050088">
    <property type="entry name" value="IspD/TarI_cytidylyltransf_bact"/>
</dbReference>
<dbReference type="PROSITE" id="PS01295">
    <property type="entry name" value="ISPD"/>
    <property type="match status" value="1"/>
</dbReference>
<gene>
    <name evidence="7 8" type="primary">ispD</name>
    <name evidence="8" type="ORF">COEU31_28260</name>
</gene>
<evidence type="ECO:0000313" key="8">
    <source>
        <dbReference type="EMBL" id="GFO95780.1"/>
    </source>
</evidence>
<keyword evidence="5 7" id="KW-0548">Nucleotidyltransferase</keyword>
<dbReference type="Gene3D" id="3.90.550.10">
    <property type="entry name" value="Spore Coat Polysaccharide Biosynthesis Protein SpsA, Chain A"/>
    <property type="match status" value="1"/>
</dbReference>
<evidence type="ECO:0000256" key="4">
    <source>
        <dbReference type="ARBA" id="ARBA00022679"/>
    </source>
</evidence>
<dbReference type="InterPro" id="IPR001228">
    <property type="entry name" value="IspD"/>
</dbReference>
<dbReference type="HAMAP" id="MF_00108">
    <property type="entry name" value="IspD"/>
    <property type="match status" value="1"/>
</dbReference>
<dbReference type="FunFam" id="3.90.550.10:FF:000003">
    <property type="entry name" value="2-C-methyl-D-erythritol 4-phosphate cytidylyltransferase"/>
    <property type="match status" value="1"/>
</dbReference>
<dbReference type="RefSeq" id="WP_172674925.1">
    <property type="nucleotide sequence ID" value="NZ_BLYL01000035.1"/>
</dbReference>
<comment type="function">
    <text evidence="7">Catalyzes the formation of 4-diphosphocytidyl-2-C-methyl-D-erythritol from CTP and 2-C-methyl-D-erythritol 4-phosphate (MEP).</text>
</comment>
<comment type="pathway">
    <text evidence="2 7">Isoprenoid biosynthesis; isopentenyl diphosphate biosynthesis via DXP pathway; isopentenyl diphosphate from 1-deoxy-D-xylulose 5-phosphate: step 2/6.</text>
</comment>
<dbReference type="AlphaFoldDB" id="A0AAI9NZZ6"/>